<dbReference type="EMBL" id="WOXT01000003">
    <property type="protein sequence ID" value="MUV14714.1"/>
    <property type="molecule type" value="Genomic_DNA"/>
</dbReference>
<dbReference type="Gene3D" id="2.60.120.10">
    <property type="entry name" value="Jelly Rolls"/>
    <property type="match status" value="1"/>
</dbReference>
<evidence type="ECO:0000313" key="2">
    <source>
        <dbReference type="EMBL" id="MUV14714.1"/>
    </source>
</evidence>
<protein>
    <submittedName>
        <fullName evidence="2">Cupin</fullName>
    </submittedName>
</protein>
<proteinExistence type="predicted"/>
<dbReference type="Proteomes" id="UP000479692">
    <property type="component" value="Unassembled WGS sequence"/>
</dbReference>
<evidence type="ECO:0000259" key="1">
    <source>
        <dbReference type="Pfam" id="PF12973"/>
    </source>
</evidence>
<name>A0A7C9HZB5_9GAMM</name>
<dbReference type="SUPFAM" id="SSF51182">
    <property type="entry name" value="RmlC-like cupins"/>
    <property type="match status" value="1"/>
</dbReference>
<reference evidence="2 3" key="1">
    <citation type="submission" date="2019-12" db="EMBL/GenBank/DDBJ databases">
        <authorList>
            <person name="Xu J."/>
        </authorList>
    </citation>
    <scope>NUCLEOTIDE SEQUENCE [LARGE SCALE GENOMIC DNA]</scope>
    <source>
        <strain evidence="2 3">HX-5-24</strain>
    </source>
</reference>
<dbReference type="InterPro" id="IPR025979">
    <property type="entry name" value="ChrR-like_cupin_dom"/>
</dbReference>
<comment type="caution">
    <text evidence="2">The sequence shown here is derived from an EMBL/GenBank/DDBJ whole genome shotgun (WGS) entry which is preliminary data.</text>
</comment>
<evidence type="ECO:0000313" key="3">
    <source>
        <dbReference type="Proteomes" id="UP000479692"/>
    </source>
</evidence>
<dbReference type="Pfam" id="PF12973">
    <property type="entry name" value="Cupin_7"/>
    <property type="match status" value="1"/>
</dbReference>
<sequence>MLYANIETAVIADDSVPWIPFAPYSDTVMVKYFKLDPIRGEVVAMLKAPASTVLPRHYHSGTVIVYTIQGEWKYQEHDWVATPGSIVYETAASSHTPQASDSAGDVVALNIVSGDLVYLDENDKVIAIENWKTALERYLAYCKANGITPRDLTAFK</sequence>
<dbReference type="InterPro" id="IPR011051">
    <property type="entry name" value="RmlC_Cupin_sf"/>
</dbReference>
<dbReference type="CDD" id="cd20302">
    <property type="entry name" value="cupin_DAD"/>
    <property type="match status" value="1"/>
</dbReference>
<organism evidence="2 3">
    <name type="scientific">Noviluteimonas gilva</name>
    <dbReference type="NCBI Taxonomy" id="2682097"/>
    <lineage>
        <taxon>Bacteria</taxon>
        <taxon>Pseudomonadati</taxon>
        <taxon>Pseudomonadota</taxon>
        <taxon>Gammaproteobacteria</taxon>
        <taxon>Lysobacterales</taxon>
        <taxon>Lysobacteraceae</taxon>
        <taxon>Noviluteimonas</taxon>
    </lineage>
</organism>
<dbReference type="AlphaFoldDB" id="A0A7C9HZB5"/>
<gene>
    <name evidence="2" type="ORF">GN331_10910</name>
</gene>
<dbReference type="InterPro" id="IPR014710">
    <property type="entry name" value="RmlC-like_jellyroll"/>
</dbReference>
<feature type="domain" description="ChrR-like cupin" evidence="1">
    <location>
        <begin position="9"/>
        <end position="104"/>
    </location>
</feature>
<dbReference type="RefSeq" id="WP_156642066.1">
    <property type="nucleotide sequence ID" value="NZ_WOXT01000003.1"/>
</dbReference>
<accession>A0A7C9HZB5</accession>
<keyword evidence="3" id="KW-1185">Reference proteome</keyword>